<dbReference type="AlphaFoldDB" id="A0A7V7PMC0"/>
<feature type="compositionally biased region" description="Low complexity" evidence="1">
    <location>
        <begin position="16"/>
        <end position="31"/>
    </location>
</feature>
<reference evidence="2 3" key="1">
    <citation type="submission" date="2019-09" db="EMBL/GenBank/DDBJ databases">
        <title>YIM 132180 draft genome.</title>
        <authorList>
            <person name="Zhang K."/>
        </authorList>
    </citation>
    <scope>NUCLEOTIDE SEQUENCE [LARGE SCALE GENOMIC DNA]</scope>
    <source>
        <strain evidence="2 3">YIM 132180</strain>
    </source>
</reference>
<evidence type="ECO:0000313" key="2">
    <source>
        <dbReference type="EMBL" id="KAB0678060.1"/>
    </source>
</evidence>
<accession>A0A7V7PMC0</accession>
<evidence type="ECO:0000256" key="1">
    <source>
        <dbReference type="SAM" id="MobiDB-lite"/>
    </source>
</evidence>
<organism evidence="2 3">
    <name type="scientific">Plantimonas leprariae</name>
    <dbReference type="NCBI Taxonomy" id="2615207"/>
    <lineage>
        <taxon>Bacteria</taxon>
        <taxon>Pseudomonadati</taxon>
        <taxon>Pseudomonadota</taxon>
        <taxon>Alphaproteobacteria</taxon>
        <taxon>Hyphomicrobiales</taxon>
        <taxon>Aurantimonadaceae</taxon>
        <taxon>Plantimonas</taxon>
    </lineage>
</organism>
<comment type="caution">
    <text evidence="2">The sequence shown here is derived from an EMBL/GenBank/DDBJ whole genome shotgun (WGS) entry which is preliminary data.</text>
</comment>
<feature type="region of interest" description="Disordered" evidence="1">
    <location>
        <begin position="99"/>
        <end position="121"/>
    </location>
</feature>
<feature type="region of interest" description="Disordered" evidence="1">
    <location>
        <begin position="16"/>
        <end position="39"/>
    </location>
</feature>
<dbReference type="Proteomes" id="UP000432089">
    <property type="component" value="Unassembled WGS sequence"/>
</dbReference>
<gene>
    <name evidence="2" type="ORF">F6X38_16675</name>
</gene>
<name>A0A7V7PMC0_9HYPH</name>
<proteinExistence type="predicted"/>
<protein>
    <submittedName>
        <fullName evidence="2">Helix-turn-helix domain-containing protein</fullName>
    </submittedName>
</protein>
<dbReference type="EMBL" id="VZDO01000014">
    <property type="protein sequence ID" value="KAB0678060.1"/>
    <property type="molecule type" value="Genomic_DNA"/>
</dbReference>
<keyword evidence="3" id="KW-1185">Reference proteome</keyword>
<evidence type="ECO:0000313" key="3">
    <source>
        <dbReference type="Proteomes" id="UP000432089"/>
    </source>
</evidence>
<feature type="compositionally biased region" description="Basic and acidic residues" evidence="1">
    <location>
        <begin position="111"/>
        <end position="121"/>
    </location>
</feature>
<sequence length="121" mass="12886">MRDRFGALASQDFVMSTRTAAQTQSADTSSAPSHNSSAVPWRERPLLTMQEAAGIAGVSQASLYLMAQRGKLKLRKFAGRTMAETSSLAAALDGAEAWTPSDRNGKAVAARAERSRAAWAD</sequence>